<dbReference type="Gramene" id="OMO86334">
    <property type="protein sequence ID" value="OMO86334"/>
    <property type="gene ID" value="CCACVL1_09626"/>
</dbReference>
<feature type="region of interest" description="Disordered" evidence="1">
    <location>
        <begin position="1"/>
        <end position="30"/>
    </location>
</feature>
<organism evidence="2 3">
    <name type="scientific">Corchorus capsularis</name>
    <name type="common">Jute</name>
    <dbReference type="NCBI Taxonomy" id="210143"/>
    <lineage>
        <taxon>Eukaryota</taxon>
        <taxon>Viridiplantae</taxon>
        <taxon>Streptophyta</taxon>
        <taxon>Embryophyta</taxon>
        <taxon>Tracheophyta</taxon>
        <taxon>Spermatophyta</taxon>
        <taxon>Magnoliopsida</taxon>
        <taxon>eudicotyledons</taxon>
        <taxon>Gunneridae</taxon>
        <taxon>Pentapetalae</taxon>
        <taxon>rosids</taxon>
        <taxon>malvids</taxon>
        <taxon>Malvales</taxon>
        <taxon>Malvaceae</taxon>
        <taxon>Grewioideae</taxon>
        <taxon>Apeibeae</taxon>
        <taxon>Corchorus</taxon>
    </lineage>
</organism>
<name>A0A1R3IUU0_COCAP</name>
<dbReference type="AlphaFoldDB" id="A0A1R3IUU0"/>
<proteinExistence type="predicted"/>
<comment type="caution">
    <text evidence="2">The sequence shown here is derived from an EMBL/GenBank/DDBJ whole genome shotgun (WGS) entry which is preliminary data.</text>
</comment>
<reference evidence="2 3" key="1">
    <citation type="submission" date="2013-09" db="EMBL/GenBank/DDBJ databases">
        <title>Corchorus capsularis genome sequencing.</title>
        <authorList>
            <person name="Alam M."/>
            <person name="Haque M.S."/>
            <person name="Islam M.S."/>
            <person name="Emdad E.M."/>
            <person name="Islam M.M."/>
            <person name="Ahmed B."/>
            <person name="Halim A."/>
            <person name="Hossen Q.M.M."/>
            <person name="Hossain M.Z."/>
            <person name="Ahmed R."/>
            <person name="Khan M.M."/>
            <person name="Islam R."/>
            <person name="Rashid M.M."/>
            <person name="Khan S.A."/>
            <person name="Rahman M.S."/>
            <person name="Alam M."/>
        </authorList>
    </citation>
    <scope>NUCLEOTIDE SEQUENCE [LARGE SCALE GENOMIC DNA]</scope>
    <source>
        <strain evidence="3">cv. CVL-1</strain>
        <tissue evidence="2">Whole seedling</tissue>
    </source>
</reference>
<dbReference type="EMBL" id="AWWV01009480">
    <property type="protein sequence ID" value="OMO86334.1"/>
    <property type="molecule type" value="Genomic_DNA"/>
</dbReference>
<protein>
    <submittedName>
        <fullName evidence="2">Uncharacterized protein</fullName>
    </submittedName>
</protein>
<evidence type="ECO:0000313" key="2">
    <source>
        <dbReference type="EMBL" id="OMO86334.1"/>
    </source>
</evidence>
<evidence type="ECO:0000256" key="1">
    <source>
        <dbReference type="SAM" id="MobiDB-lite"/>
    </source>
</evidence>
<gene>
    <name evidence="2" type="ORF">CCACVL1_09626</name>
</gene>
<keyword evidence="3" id="KW-1185">Reference proteome</keyword>
<feature type="compositionally biased region" description="Basic and acidic residues" evidence="1">
    <location>
        <begin position="8"/>
        <end position="30"/>
    </location>
</feature>
<evidence type="ECO:0000313" key="3">
    <source>
        <dbReference type="Proteomes" id="UP000188268"/>
    </source>
</evidence>
<accession>A0A1R3IUU0</accession>
<dbReference type="Proteomes" id="UP000188268">
    <property type="component" value="Unassembled WGS sequence"/>
</dbReference>
<sequence length="30" mass="3698">MDIPIWEPKSETLSKRAMEMEDREVKHRVR</sequence>